<evidence type="ECO:0000256" key="1">
    <source>
        <dbReference type="SAM" id="MobiDB-lite"/>
    </source>
</evidence>
<feature type="compositionally biased region" description="Pro residues" evidence="1">
    <location>
        <begin position="302"/>
        <end position="311"/>
    </location>
</feature>
<feature type="region of interest" description="Disordered" evidence="1">
    <location>
        <begin position="1"/>
        <end position="33"/>
    </location>
</feature>
<dbReference type="InterPro" id="IPR021386">
    <property type="entry name" value="SPP41_DUF3020"/>
</dbReference>
<proteinExistence type="predicted"/>
<keyword evidence="4" id="KW-1185">Reference proteome</keyword>
<accession>A0A4Q0A0C3</accession>
<dbReference type="EMBL" id="ML002293">
    <property type="protein sequence ID" value="RKP39168.1"/>
    <property type="molecule type" value="Genomic_DNA"/>
</dbReference>
<feature type="region of interest" description="Disordered" evidence="1">
    <location>
        <begin position="90"/>
        <end position="159"/>
    </location>
</feature>
<evidence type="ECO:0000313" key="4">
    <source>
        <dbReference type="Proteomes" id="UP000268162"/>
    </source>
</evidence>
<feature type="compositionally biased region" description="Low complexity" evidence="1">
    <location>
        <begin position="323"/>
        <end position="338"/>
    </location>
</feature>
<protein>
    <recommendedName>
        <fullName evidence="2">DUF3020 domain-containing protein</fullName>
    </recommendedName>
</protein>
<organism evidence="3 4">
    <name type="scientific">Dimargaris cristalligena</name>
    <dbReference type="NCBI Taxonomy" id="215637"/>
    <lineage>
        <taxon>Eukaryota</taxon>
        <taxon>Fungi</taxon>
        <taxon>Fungi incertae sedis</taxon>
        <taxon>Zoopagomycota</taxon>
        <taxon>Kickxellomycotina</taxon>
        <taxon>Dimargaritomycetes</taxon>
        <taxon>Dimargaritales</taxon>
        <taxon>Dimargaritaceae</taxon>
        <taxon>Dimargaris</taxon>
    </lineage>
</organism>
<sequence length="427" mass="46433">MSTVMMADISTSASKKKAKNNSTGPSRTKCRTKDEVCQRMRKWRSQNADKNRQNDMRCRVYRLARQRFASDKSPEAQAWIQGEIDRRIEKRRLREATKGTSPTSETDMRLSSTGEGAHEPPSSSHGRDSMESPSPASSSSSFYRSQSPPSHLLSASTSPAWSPTALSFTPAMPVPFRQPYLHYQPYRVEGRRANPASHIPRIEPRTSSPHSTRTTPALVSLPRPAPAEPRIAAHGLSWEVNREWLKDLAIPLTKTLARFESAFETVAVSREQQPRHAHIILPAPRPTSSAAYKALSTGSVSPPLPPSPTAYPQPHNAASLCVSPTSMPSSTQSSPSPSDLCFSRPSPNQATTYTMAYSHHHPSGYPAPSEPSRVSLGSTIGALTSSSRPLVKCFPQPPKFGGKANGGLAASGKSVSDFVLPPVITHL</sequence>
<feature type="region of interest" description="Disordered" evidence="1">
    <location>
        <begin position="293"/>
        <end position="345"/>
    </location>
</feature>
<dbReference type="AlphaFoldDB" id="A0A4Q0A0C3"/>
<feature type="compositionally biased region" description="Polar residues" evidence="1">
    <location>
        <begin position="98"/>
        <end position="114"/>
    </location>
</feature>
<feature type="domain" description="DUF3020" evidence="2">
    <location>
        <begin position="38"/>
        <end position="83"/>
    </location>
</feature>
<feature type="compositionally biased region" description="Low complexity" evidence="1">
    <location>
        <begin position="205"/>
        <end position="216"/>
    </location>
</feature>
<dbReference type="OrthoDB" id="5595797at2759"/>
<feature type="region of interest" description="Disordered" evidence="1">
    <location>
        <begin position="192"/>
        <end position="223"/>
    </location>
</feature>
<dbReference type="Proteomes" id="UP000268162">
    <property type="component" value="Unassembled WGS sequence"/>
</dbReference>
<feature type="compositionally biased region" description="Low complexity" evidence="1">
    <location>
        <begin position="131"/>
        <end position="159"/>
    </location>
</feature>
<evidence type="ECO:0000313" key="3">
    <source>
        <dbReference type="EMBL" id="RKP39168.1"/>
    </source>
</evidence>
<evidence type="ECO:0000259" key="2">
    <source>
        <dbReference type="Pfam" id="PF11223"/>
    </source>
</evidence>
<name>A0A4Q0A0C3_9FUNG</name>
<dbReference type="Pfam" id="PF11223">
    <property type="entry name" value="DUF3020"/>
    <property type="match status" value="1"/>
</dbReference>
<gene>
    <name evidence="3" type="ORF">BJ085DRAFT_34013</name>
</gene>
<reference evidence="4" key="1">
    <citation type="journal article" date="2018" name="Nat. Microbiol.">
        <title>Leveraging single-cell genomics to expand the fungal tree of life.</title>
        <authorList>
            <person name="Ahrendt S.R."/>
            <person name="Quandt C.A."/>
            <person name="Ciobanu D."/>
            <person name="Clum A."/>
            <person name="Salamov A."/>
            <person name="Andreopoulos B."/>
            <person name="Cheng J.F."/>
            <person name="Woyke T."/>
            <person name="Pelin A."/>
            <person name="Henrissat B."/>
            <person name="Reynolds N.K."/>
            <person name="Benny G.L."/>
            <person name="Smith M.E."/>
            <person name="James T.Y."/>
            <person name="Grigoriev I.V."/>
        </authorList>
    </citation>
    <scope>NUCLEOTIDE SEQUENCE [LARGE SCALE GENOMIC DNA]</scope>
    <source>
        <strain evidence="4">RSA 468</strain>
    </source>
</reference>